<dbReference type="EMBL" id="JBBPBN010000059">
    <property type="protein sequence ID" value="KAK8988161.1"/>
    <property type="molecule type" value="Genomic_DNA"/>
</dbReference>
<dbReference type="PANTHER" id="PTHR46692">
    <property type="entry name" value="INOSINE-URIDINE PREFERRING NUCLEOSIDE HYDROLASE FAMILY PROTEIN"/>
    <property type="match status" value="1"/>
</dbReference>
<proteinExistence type="predicted"/>
<evidence type="ECO:0000313" key="1">
    <source>
        <dbReference type="EMBL" id="KAK8988161.1"/>
    </source>
</evidence>
<sequence>MNMSSGDFMALFYLLEVPAGMLNPKAGIVSLSRYCLLEVPTGPSRSDVAVSIMCNSEKKNGENEFAEMEYMNITVVTLNEGGLHCGHV</sequence>
<accession>A0ABR2PIA2</accession>
<gene>
    <name evidence="1" type="ORF">V6N11_065758</name>
</gene>
<dbReference type="PANTHER" id="PTHR46692:SF1">
    <property type="entry name" value="NUCLEOSIDE HYDROLASE 3-RELATED"/>
    <property type="match status" value="1"/>
</dbReference>
<protein>
    <submittedName>
        <fullName evidence="1">Uncharacterized protein</fullName>
    </submittedName>
</protein>
<comment type="caution">
    <text evidence="1">The sequence shown here is derived from an EMBL/GenBank/DDBJ whole genome shotgun (WGS) entry which is preliminary data.</text>
</comment>
<dbReference type="Proteomes" id="UP001396334">
    <property type="component" value="Unassembled WGS sequence"/>
</dbReference>
<reference evidence="1 2" key="1">
    <citation type="journal article" date="2024" name="G3 (Bethesda)">
        <title>Genome assembly of Hibiscus sabdariffa L. provides insights into metabolisms of medicinal natural products.</title>
        <authorList>
            <person name="Kim T."/>
        </authorList>
    </citation>
    <scope>NUCLEOTIDE SEQUENCE [LARGE SCALE GENOMIC DNA]</scope>
    <source>
        <strain evidence="1">TK-2024</strain>
        <tissue evidence="1">Old leaves</tissue>
    </source>
</reference>
<keyword evidence="2" id="KW-1185">Reference proteome</keyword>
<evidence type="ECO:0000313" key="2">
    <source>
        <dbReference type="Proteomes" id="UP001396334"/>
    </source>
</evidence>
<name>A0ABR2PIA2_9ROSI</name>
<organism evidence="1 2">
    <name type="scientific">Hibiscus sabdariffa</name>
    <name type="common">roselle</name>
    <dbReference type="NCBI Taxonomy" id="183260"/>
    <lineage>
        <taxon>Eukaryota</taxon>
        <taxon>Viridiplantae</taxon>
        <taxon>Streptophyta</taxon>
        <taxon>Embryophyta</taxon>
        <taxon>Tracheophyta</taxon>
        <taxon>Spermatophyta</taxon>
        <taxon>Magnoliopsida</taxon>
        <taxon>eudicotyledons</taxon>
        <taxon>Gunneridae</taxon>
        <taxon>Pentapetalae</taxon>
        <taxon>rosids</taxon>
        <taxon>malvids</taxon>
        <taxon>Malvales</taxon>
        <taxon>Malvaceae</taxon>
        <taxon>Malvoideae</taxon>
        <taxon>Hibiscus</taxon>
    </lineage>
</organism>